<evidence type="ECO:0000259" key="8">
    <source>
        <dbReference type="PROSITE" id="PS00028"/>
    </source>
</evidence>
<dbReference type="Proteomes" id="UP000694388">
    <property type="component" value="Unplaced"/>
</dbReference>
<dbReference type="OMA" id="CTICQIR"/>
<reference evidence="9" key="2">
    <citation type="submission" date="2025-09" db="UniProtKB">
        <authorList>
            <consortium name="Ensembl"/>
        </authorList>
    </citation>
    <scope>IDENTIFICATION</scope>
</reference>
<keyword evidence="6" id="KW-0539">Nucleus</keyword>
<dbReference type="GO" id="GO:0005634">
    <property type="term" value="C:nucleus"/>
    <property type="evidence" value="ECO:0007669"/>
    <property type="project" value="UniProtKB-SubCell"/>
</dbReference>
<dbReference type="PANTHER" id="PTHR23067">
    <property type="entry name" value="DOUBLE-STRANDED RNA-BINDING ZINC FINGER PROTEIN"/>
    <property type="match status" value="1"/>
</dbReference>
<dbReference type="InterPro" id="IPR051845">
    <property type="entry name" value="Znf385"/>
</dbReference>
<dbReference type="Ensembl" id="ENSEBUT00000003333.1">
    <property type="protein sequence ID" value="ENSEBUP00000002970.1"/>
    <property type="gene ID" value="ENSEBUG00000002213.1"/>
</dbReference>
<organism evidence="9 10">
    <name type="scientific">Eptatretus burgeri</name>
    <name type="common">Inshore hagfish</name>
    <dbReference type="NCBI Taxonomy" id="7764"/>
    <lineage>
        <taxon>Eukaryota</taxon>
        <taxon>Metazoa</taxon>
        <taxon>Chordata</taxon>
        <taxon>Craniata</taxon>
        <taxon>Vertebrata</taxon>
        <taxon>Cyclostomata</taxon>
        <taxon>Myxini</taxon>
        <taxon>Myxiniformes</taxon>
        <taxon>Myxinidae</taxon>
        <taxon>Eptatretinae</taxon>
        <taxon>Eptatretus</taxon>
    </lineage>
</organism>
<keyword evidence="10" id="KW-1185">Reference proteome</keyword>
<feature type="region of interest" description="Disordered" evidence="7">
    <location>
        <begin position="92"/>
        <end position="178"/>
    </location>
</feature>
<evidence type="ECO:0000313" key="10">
    <source>
        <dbReference type="Proteomes" id="UP000694388"/>
    </source>
</evidence>
<feature type="domain" description="C2H2-type" evidence="8">
    <location>
        <begin position="78"/>
        <end position="100"/>
    </location>
</feature>
<dbReference type="AlphaFoldDB" id="A0A8C4NHF2"/>
<dbReference type="PROSITE" id="PS00028">
    <property type="entry name" value="ZINC_FINGER_C2H2_1"/>
    <property type="match status" value="1"/>
</dbReference>
<feature type="compositionally biased region" description="Polar residues" evidence="7">
    <location>
        <begin position="116"/>
        <end position="128"/>
    </location>
</feature>
<dbReference type="GO" id="GO:0008270">
    <property type="term" value="F:zinc ion binding"/>
    <property type="evidence" value="ECO:0007669"/>
    <property type="project" value="UniProtKB-KW"/>
</dbReference>
<keyword evidence="4" id="KW-0863">Zinc-finger</keyword>
<feature type="compositionally biased region" description="Polar residues" evidence="7">
    <location>
        <begin position="135"/>
        <end position="149"/>
    </location>
</feature>
<dbReference type="SUPFAM" id="SSF57667">
    <property type="entry name" value="beta-beta-alpha zinc fingers"/>
    <property type="match status" value="2"/>
</dbReference>
<sequence>MLLGPGCPSTGLSTLVRPSFATSLPPALDMKPYMPFSFDPSPISMLSGFSNMDPVQKAVLNHTFGVAPPPRKKSLIMCTICQIRFNSESQAEAHYKGNKHARRRKASESGKKQASTEESSNGSKTSKQLVKMDSASKSPADSNNKSAVQVQLALPAPKPQSNGQRADTPPTPQTSTIGGITTAKVTTQGVTSITKRPGETEEEKAKRLLYCSLCKVAVNSASQLEAHYSGIYLCCNNF</sequence>
<evidence type="ECO:0000256" key="2">
    <source>
        <dbReference type="ARBA" id="ARBA00022723"/>
    </source>
</evidence>
<name>A0A8C4NHF2_EPTBU</name>
<feature type="compositionally biased region" description="Basic residues" evidence="7">
    <location>
        <begin position="96"/>
        <end position="105"/>
    </location>
</feature>
<evidence type="ECO:0000256" key="3">
    <source>
        <dbReference type="ARBA" id="ARBA00022737"/>
    </source>
</evidence>
<proteinExistence type="predicted"/>
<evidence type="ECO:0000256" key="6">
    <source>
        <dbReference type="ARBA" id="ARBA00023242"/>
    </source>
</evidence>
<dbReference type="Pfam" id="PF12874">
    <property type="entry name" value="zf-met"/>
    <property type="match status" value="2"/>
</dbReference>
<dbReference type="PANTHER" id="PTHR23067:SF14">
    <property type="entry name" value="C2H2-TYPE DOMAIN-CONTAINING PROTEIN"/>
    <property type="match status" value="1"/>
</dbReference>
<keyword evidence="3" id="KW-0677">Repeat</keyword>
<comment type="subcellular location">
    <subcellularLocation>
        <location evidence="1">Nucleus</location>
    </subcellularLocation>
</comment>
<feature type="compositionally biased region" description="Basic and acidic residues" evidence="7">
    <location>
        <begin position="106"/>
        <end position="115"/>
    </location>
</feature>
<keyword evidence="2" id="KW-0479">Metal-binding</keyword>
<evidence type="ECO:0000256" key="1">
    <source>
        <dbReference type="ARBA" id="ARBA00004123"/>
    </source>
</evidence>
<accession>A0A8C4NHF2</accession>
<evidence type="ECO:0000256" key="4">
    <source>
        <dbReference type="ARBA" id="ARBA00022771"/>
    </source>
</evidence>
<protein>
    <recommendedName>
        <fullName evidence="8">C2H2-type domain-containing protein</fullName>
    </recommendedName>
</protein>
<evidence type="ECO:0000313" key="9">
    <source>
        <dbReference type="Ensembl" id="ENSEBUP00000002970.1"/>
    </source>
</evidence>
<dbReference type="InterPro" id="IPR013087">
    <property type="entry name" value="Znf_C2H2_type"/>
</dbReference>
<evidence type="ECO:0000256" key="5">
    <source>
        <dbReference type="ARBA" id="ARBA00022833"/>
    </source>
</evidence>
<dbReference type="InterPro" id="IPR036236">
    <property type="entry name" value="Znf_C2H2_sf"/>
</dbReference>
<evidence type="ECO:0000256" key="7">
    <source>
        <dbReference type="SAM" id="MobiDB-lite"/>
    </source>
</evidence>
<keyword evidence="5" id="KW-0862">Zinc</keyword>
<dbReference type="Gene3D" id="3.30.160.60">
    <property type="entry name" value="Classic Zinc Finger"/>
    <property type="match status" value="2"/>
</dbReference>
<reference evidence="9" key="1">
    <citation type="submission" date="2025-08" db="UniProtKB">
        <authorList>
            <consortium name="Ensembl"/>
        </authorList>
    </citation>
    <scope>IDENTIFICATION</scope>
</reference>
<dbReference type="GeneTree" id="ENSGT00940000155611"/>